<dbReference type="GO" id="GO:0000149">
    <property type="term" value="F:SNARE binding"/>
    <property type="evidence" value="ECO:0007669"/>
    <property type="project" value="TreeGrafter"/>
</dbReference>
<keyword evidence="8" id="KW-1185">Reference proteome</keyword>
<dbReference type="OMA" id="MAKVKWD"/>
<dbReference type="EMBL" id="LODT01000039">
    <property type="protein sequence ID" value="KYQ89566.1"/>
    <property type="molecule type" value="Genomic_DNA"/>
</dbReference>
<dbReference type="GO" id="GO:1990745">
    <property type="term" value="C:EARP complex"/>
    <property type="evidence" value="ECO:0007669"/>
    <property type="project" value="InterPro"/>
</dbReference>
<accession>A0A151Z6H5</accession>
<feature type="domain" description="Syndetin C-terminal" evidence="5">
    <location>
        <begin position="793"/>
        <end position="1026"/>
    </location>
</feature>
<dbReference type="Pfam" id="PF10474">
    <property type="entry name" value="Syndetin_C"/>
    <property type="match status" value="1"/>
</dbReference>
<keyword evidence="2" id="KW-0653">Protein transport</keyword>
<evidence type="ECO:0000313" key="7">
    <source>
        <dbReference type="EMBL" id="KYQ89566.1"/>
    </source>
</evidence>
<evidence type="ECO:0000256" key="4">
    <source>
        <dbReference type="SAM" id="MobiDB-lite"/>
    </source>
</evidence>
<dbReference type="Proteomes" id="UP000076078">
    <property type="component" value="Unassembled WGS sequence"/>
</dbReference>
<comment type="caution">
    <text evidence="7">The sequence shown here is derived from an EMBL/GenBank/DDBJ whole genome shotgun (WGS) entry which is preliminary data.</text>
</comment>
<evidence type="ECO:0000256" key="3">
    <source>
        <dbReference type="ARBA" id="ARBA00023054"/>
    </source>
</evidence>
<dbReference type="OrthoDB" id="10263345at2759"/>
<evidence type="ECO:0000256" key="2">
    <source>
        <dbReference type="ARBA" id="ARBA00022927"/>
    </source>
</evidence>
<evidence type="ECO:0000256" key="1">
    <source>
        <dbReference type="ARBA" id="ARBA00022448"/>
    </source>
</evidence>
<name>A0A151Z6H5_TIELA</name>
<dbReference type="AlphaFoldDB" id="A0A151Z6H5"/>
<feature type="compositionally biased region" description="Low complexity" evidence="4">
    <location>
        <begin position="584"/>
        <end position="602"/>
    </location>
</feature>
<feature type="compositionally biased region" description="Low complexity" evidence="4">
    <location>
        <begin position="747"/>
        <end position="766"/>
    </location>
</feature>
<organism evidence="7 8">
    <name type="scientific">Tieghemostelium lacteum</name>
    <name type="common">Slime mold</name>
    <name type="synonym">Dictyostelium lacteum</name>
    <dbReference type="NCBI Taxonomy" id="361077"/>
    <lineage>
        <taxon>Eukaryota</taxon>
        <taxon>Amoebozoa</taxon>
        <taxon>Evosea</taxon>
        <taxon>Eumycetozoa</taxon>
        <taxon>Dictyostelia</taxon>
        <taxon>Dictyosteliales</taxon>
        <taxon>Raperosteliaceae</taxon>
        <taxon>Tieghemostelium</taxon>
    </lineage>
</organism>
<dbReference type="GO" id="GO:0042147">
    <property type="term" value="P:retrograde transport, endosome to Golgi"/>
    <property type="evidence" value="ECO:0007669"/>
    <property type="project" value="InterPro"/>
</dbReference>
<dbReference type="Pfam" id="PF10475">
    <property type="entry name" value="Vps54_N"/>
    <property type="match status" value="1"/>
</dbReference>
<feature type="region of interest" description="Disordered" evidence="4">
    <location>
        <begin position="579"/>
        <end position="603"/>
    </location>
</feature>
<sequence>MSNNNNNNIRKSSSEHDIDLYSLTSSLSTISDFTKLVSARKNTISFQPTTTGQQVINKSLSFFSEKTPEEIDHENLIISQLDKEYFEEEFDSGYILNQIPSDSNIDLIDQLTVKISTFHEVVDSRFNDLIRKSYNGFVQGMSQVYEIEKDLTHSAVMCQSGKSYLSSVSRNLTSYGFIILAKHRTRQVSKFILEEMNKFREIGQVSNRIDTLMNNNEFSSALVLMNQWDSVIGNYQKYHCIRELAQRFHSTTKVIIDRIDCSFLEVCHQFQRKQFENIIDGYVKLNQSIRFRDKIHQNFILNIEDHSKKILKTHLQLSHQRPEELGTMKFIDMCKLLKEDQYVTSLLAILEHLSDLMFSHYQMKNCVLELYHSGMVESNPQEAAFYLDIFKLMCTNRKPMWNTIQNQVKHLLSAFNPKFKIEEFLQVLESINQFIQVGREFSQEEANLLRMVMKEKSLAYFEHFHKDRIEDLKTMLENEMWHKVPLPNNFSVLDIKEFGIVIQNTNHNNSNNNHNNNNIVTEKPILSPFLTLNNLENQKTSLELKDHNIEFLNQFKENGNPFSIKLKSKKTLSQFSNITDDQLNNNNSNSNNNNNNSNNQSSPLISSTTINVIRLIGKYLQMMKILNTLSYPIFTAISQLLEYYVYSIYGNFFNETTQQQQQFDNNNNINPMLKKTMTRLKQKFNHHPSSSNTPTILQTSSSLLSSTNIFQNKLTASPLSLRSSSNIINNSGSNSSNKDSDSKDGSKSPGLASSFSSSSTNANGSSWEHDEISINWKLPKKNEHVDTQSSKSLYGLEYKVIALESMMFLVDGLMEAQSLVLSLVPQEKIEQIRNFYIETVSVVASLRNYCYKNLTSQLLNIEQIYQIISNQKWELKEAPTMDSGSYVSHLIIEFHRFTGLLDEISNRTGILTPKVKNLLWENIITHAMETLIEAYSRIKKCNNYGRNLMIMDLKKLQSGLESLTTIRPIPHIQHVDKYITAFYLPETDLYNLARDSEFTPKQVLSIVNIIAHLKKPEKQKLISDIEKLEKENNK</sequence>
<dbReference type="STRING" id="361077.A0A151Z6H5"/>
<proteinExistence type="predicted"/>
<dbReference type="InterPro" id="IPR040047">
    <property type="entry name" value="VPS50"/>
</dbReference>
<reference evidence="7 8" key="1">
    <citation type="submission" date="2015-12" db="EMBL/GenBank/DDBJ databases">
        <title>Dictyostelia acquired genes for synthesis and detection of signals that induce cell-type specialization by lateral gene transfer from prokaryotes.</title>
        <authorList>
            <person name="Gloeckner G."/>
            <person name="Schaap P."/>
        </authorList>
    </citation>
    <scope>NUCLEOTIDE SEQUENCE [LARGE SCALE GENOMIC DNA]</scope>
    <source>
        <strain evidence="7 8">TK</strain>
    </source>
</reference>
<dbReference type="GO" id="GO:0032456">
    <property type="term" value="P:endocytic recycling"/>
    <property type="evidence" value="ECO:0007669"/>
    <property type="project" value="InterPro"/>
</dbReference>
<evidence type="ECO:0000313" key="8">
    <source>
        <dbReference type="Proteomes" id="UP000076078"/>
    </source>
</evidence>
<gene>
    <name evidence="7" type="ORF">DLAC_09518</name>
</gene>
<dbReference type="FunCoup" id="A0A151Z6H5">
    <property type="interactions" value="309"/>
</dbReference>
<keyword evidence="3" id="KW-0175">Coiled coil</keyword>
<evidence type="ECO:0000259" key="5">
    <source>
        <dbReference type="Pfam" id="PF10474"/>
    </source>
</evidence>
<dbReference type="InParanoid" id="A0A151Z6H5"/>
<dbReference type="InterPro" id="IPR019515">
    <property type="entry name" value="VPS54_N"/>
</dbReference>
<feature type="region of interest" description="Disordered" evidence="4">
    <location>
        <begin position="725"/>
        <end position="766"/>
    </location>
</feature>
<dbReference type="GO" id="GO:0005829">
    <property type="term" value="C:cytosol"/>
    <property type="evidence" value="ECO:0007669"/>
    <property type="project" value="GOC"/>
</dbReference>
<feature type="domain" description="Vacuolar protein sorting-associated protein 54 N-terminal" evidence="6">
    <location>
        <begin position="78"/>
        <end position="365"/>
    </location>
</feature>
<keyword evidence="1" id="KW-0813">Transport</keyword>
<dbReference type="GO" id="GO:0015031">
    <property type="term" value="P:protein transport"/>
    <property type="evidence" value="ECO:0007669"/>
    <property type="project" value="UniProtKB-KW"/>
</dbReference>
<evidence type="ECO:0000259" key="6">
    <source>
        <dbReference type="Pfam" id="PF10475"/>
    </source>
</evidence>
<protein>
    <submittedName>
        <fullName evidence="7">Uncharacterized protein</fullName>
    </submittedName>
</protein>
<dbReference type="PANTHER" id="PTHR13258:SF0">
    <property type="entry name" value="SYNDETIN"/>
    <property type="match status" value="1"/>
</dbReference>
<dbReference type="PANTHER" id="PTHR13258">
    <property type="entry name" value="SYNDETIN"/>
    <property type="match status" value="1"/>
</dbReference>
<dbReference type="InterPro" id="IPR019514">
    <property type="entry name" value="Syndetin_C"/>
</dbReference>
<feature type="compositionally biased region" description="Low complexity" evidence="4">
    <location>
        <begin position="725"/>
        <end position="737"/>
    </location>
</feature>